<feature type="domain" description="Flagellar basal-body/hook protein C-terminal" evidence="6">
    <location>
        <begin position="358"/>
        <end position="402"/>
    </location>
</feature>
<comment type="caution">
    <text evidence="8">The sequence shown here is derived from an EMBL/GenBank/DDBJ whole genome shotgun (WGS) entry which is preliminary data.</text>
</comment>
<dbReference type="PANTHER" id="PTHR30435">
    <property type="entry name" value="FLAGELLAR PROTEIN"/>
    <property type="match status" value="1"/>
</dbReference>
<dbReference type="Pfam" id="PF22692">
    <property type="entry name" value="LlgE_F_G_D1"/>
    <property type="match status" value="1"/>
</dbReference>
<organism evidence="8 9">
    <name type="scientific">Ureibacillus endophyticus</name>
    <dbReference type="NCBI Taxonomy" id="1978490"/>
    <lineage>
        <taxon>Bacteria</taxon>
        <taxon>Bacillati</taxon>
        <taxon>Bacillota</taxon>
        <taxon>Bacilli</taxon>
        <taxon>Bacillales</taxon>
        <taxon>Caryophanaceae</taxon>
        <taxon>Ureibacillus</taxon>
    </lineage>
</organism>
<dbReference type="OrthoDB" id="9804559at2"/>
<dbReference type="EMBL" id="RBZN01000002">
    <property type="protein sequence ID" value="RKQ19799.1"/>
    <property type="molecule type" value="Genomic_DNA"/>
</dbReference>
<dbReference type="GO" id="GO:0005829">
    <property type="term" value="C:cytosol"/>
    <property type="evidence" value="ECO:0007669"/>
    <property type="project" value="TreeGrafter"/>
</dbReference>
<sequence>MLRSMYSGISGLKNHQTKLDVIGNNISNVNTYGFKKSRVVFKDLISQSISGASGSTENRGGINSKQIGLGSQMAAIDTIHGTGALQTTSRTLDLAISGDGFFQVADSADESKLGFSNTQYTRAGNFYMDANGYLVNSDGKYLVGYDADTFLLSGGKRLKEDGTELDINATTPPTQEELNAAWRIEEGKLVVGNPAKSVQVTYKTKNSDVEINLATGSLTFKDDNGKSYTITDTATGDIVDENGQAVTDKVTFTPAQFDTVFKKIISPEGKVTFESALTELKPIKIPTTAQSMSIGQDGSINFVDKDGVLLSAGKIQLAKFPNTGGLEKIGSNYYQKTANSGEPVFGFATESGIGSIESGFLEMSNVDLSEEFTEMIVAQRGFQANSRIITTSDQILEELVNLKR</sequence>
<keyword evidence="8" id="KW-0969">Cilium</keyword>
<evidence type="ECO:0000259" key="5">
    <source>
        <dbReference type="Pfam" id="PF00460"/>
    </source>
</evidence>
<dbReference type="RefSeq" id="WP_121212985.1">
    <property type="nucleotide sequence ID" value="NZ_JBBYAH010000001.1"/>
</dbReference>
<comment type="similarity">
    <text evidence="2 4">Belongs to the flagella basal body rod proteins family.</text>
</comment>
<dbReference type="InterPro" id="IPR020013">
    <property type="entry name" value="Flagellar_FlgE/F/G"/>
</dbReference>
<keyword evidence="8" id="KW-0966">Cell projection</keyword>
<evidence type="ECO:0000256" key="4">
    <source>
        <dbReference type="RuleBase" id="RU362116"/>
    </source>
</evidence>
<dbReference type="PROSITE" id="PS00588">
    <property type="entry name" value="FLAGELLA_BB_ROD"/>
    <property type="match status" value="1"/>
</dbReference>
<dbReference type="GO" id="GO:0009424">
    <property type="term" value="C:bacterial-type flagellum hook"/>
    <property type="evidence" value="ECO:0007669"/>
    <property type="project" value="TreeGrafter"/>
</dbReference>
<dbReference type="GO" id="GO:0009425">
    <property type="term" value="C:bacterial-type flagellum basal body"/>
    <property type="evidence" value="ECO:0007669"/>
    <property type="project" value="UniProtKB-SubCell"/>
</dbReference>
<dbReference type="NCBIfam" id="TIGR03506">
    <property type="entry name" value="FlgEFG_subfam"/>
    <property type="match status" value="1"/>
</dbReference>
<proteinExistence type="inferred from homology"/>
<reference evidence="8 9" key="1">
    <citation type="journal article" date="2016" name="Antonie Van Leeuwenhoek">
        <title>Lysinibacillus endophyticus sp. nov., an indole-3-acetic acid producing endophytic bacterium isolated from corn root (Zea mays cv. Xinken-5).</title>
        <authorList>
            <person name="Yu J."/>
            <person name="Guan X."/>
            <person name="Liu C."/>
            <person name="Xiang W."/>
            <person name="Yu Z."/>
            <person name="Liu X."/>
            <person name="Wang G."/>
        </authorList>
    </citation>
    <scope>NUCLEOTIDE SEQUENCE [LARGE SCALE GENOMIC DNA]</scope>
    <source>
        <strain evidence="8 9">DSM 100506</strain>
    </source>
</reference>
<dbReference type="Proteomes" id="UP000272238">
    <property type="component" value="Unassembled WGS sequence"/>
</dbReference>
<dbReference type="AlphaFoldDB" id="A0A494ZAT1"/>
<evidence type="ECO:0000313" key="9">
    <source>
        <dbReference type="Proteomes" id="UP000272238"/>
    </source>
</evidence>
<comment type="function">
    <text evidence="4">A flexible structure which links the flagellar filament to the drive apparatus in the basal body.</text>
</comment>
<dbReference type="InterPro" id="IPR010930">
    <property type="entry name" value="Flg_bb/hook_C_dom"/>
</dbReference>
<dbReference type="GO" id="GO:0071978">
    <property type="term" value="P:bacterial-type flagellum-dependent swarming motility"/>
    <property type="evidence" value="ECO:0007669"/>
    <property type="project" value="TreeGrafter"/>
</dbReference>
<evidence type="ECO:0000256" key="2">
    <source>
        <dbReference type="ARBA" id="ARBA00009677"/>
    </source>
</evidence>
<dbReference type="Pfam" id="PF00460">
    <property type="entry name" value="Flg_bb_rod"/>
    <property type="match status" value="1"/>
</dbReference>
<gene>
    <name evidence="8" type="ORF">D8M03_01895</name>
</gene>
<evidence type="ECO:0000259" key="6">
    <source>
        <dbReference type="Pfam" id="PF06429"/>
    </source>
</evidence>
<keyword evidence="8" id="KW-0282">Flagellum</keyword>
<dbReference type="Pfam" id="PF06429">
    <property type="entry name" value="Flg_bbr_C"/>
    <property type="match status" value="1"/>
</dbReference>
<protein>
    <recommendedName>
        <fullName evidence="4">Flagellar hook protein FlgE</fullName>
    </recommendedName>
</protein>
<keyword evidence="9" id="KW-1185">Reference proteome</keyword>
<evidence type="ECO:0000256" key="3">
    <source>
        <dbReference type="ARBA" id="ARBA00023143"/>
    </source>
</evidence>
<dbReference type="InterPro" id="IPR053967">
    <property type="entry name" value="LlgE_F_G-like_D1"/>
</dbReference>
<evidence type="ECO:0000259" key="7">
    <source>
        <dbReference type="Pfam" id="PF22692"/>
    </source>
</evidence>
<dbReference type="SUPFAM" id="SSF117143">
    <property type="entry name" value="Flagellar hook protein flgE"/>
    <property type="match status" value="1"/>
</dbReference>
<comment type="subcellular location">
    <subcellularLocation>
        <location evidence="1 4">Bacterial flagellum basal body</location>
    </subcellularLocation>
</comment>
<keyword evidence="3 4" id="KW-0975">Bacterial flagellum</keyword>
<dbReference type="InterPro" id="IPR001444">
    <property type="entry name" value="Flag_bb_rod_N"/>
</dbReference>
<name>A0A494ZAT1_9BACL</name>
<dbReference type="PANTHER" id="PTHR30435:SF1">
    <property type="entry name" value="FLAGELLAR HOOK PROTEIN FLGE"/>
    <property type="match status" value="1"/>
</dbReference>
<dbReference type="InterPro" id="IPR019776">
    <property type="entry name" value="Flagellar_basal_body_rod_CS"/>
</dbReference>
<feature type="domain" description="Flagellar basal body rod protein N-terminal" evidence="5">
    <location>
        <begin position="5"/>
        <end position="35"/>
    </location>
</feature>
<evidence type="ECO:0000256" key="1">
    <source>
        <dbReference type="ARBA" id="ARBA00004117"/>
    </source>
</evidence>
<dbReference type="InterPro" id="IPR037925">
    <property type="entry name" value="FlgE/F/G-like"/>
</dbReference>
<accession>A0A494ZAT1</accession>
<evidence type="ECO:0000313" key="8">
    <source>
        <dbReference type="EMBL" id="RKQ19799.1"/>
    </source>
</evidence>
<feature type="domain" description="Flagellar hook protein FlgE/F/G-like D1" evidence="7">
    <location>
        <begin position="95"/>
        <end position="155"/>
    </location>
</feature>